<dbReference type="SUPFAM" id="SSF52317">
    <property type="entry name" value="Class I glutamine amidotransferase-like"/>
    <property type="match status" value="1"/>
</dbReference>
<dbReference type="PANTHER" id="PTHR43873:SF1">
    <property type="entry name" value="COBYRINATE A,C-DIAMIDE SYNTHASE"/>
    <property type="match status" value="1"/>
</dbReference>
<feature type="domain" description="CobB/CobQ-like glutamine amidotransferase" evidence="9">
    <location>
        <begin position="259"/>
        <end position="445"/>
    </location>
</feature>
<keyword evidence="4 7" id="KW-0067">ATP-binding</keyword>
<dbReference type="EMBL" id="CP048882">
    <property type="protein sequence ID" value="QPP11044.1"/>
    <property type="molecule type" value="Genomic_DNA"/>
</dbReference>
<dbReference type="PROSITE" id="PS51274">
    <property type="entry name" value="GATASE_COBBQ"/>
    <property type="match status" value="1"/>
</dbReference>
<dbReference type="InterPro" id="IPR002586">
    <property type="entry name" value="CobQ/CobB/MinD/ParA_Nub-bd_dom"/>
</dbReference>
<dbReference type="HAMAP" id="MF_00027">
    <property type="entry name" value="CobB_CbiA"/>
    <property type="match status" value="1"/>
</dbReference>
<dbReference type="NCBIfam" id="NF002204">
    <property type="entry name" value="PRK01077.1"/>
    <property type="match status" value="1"/>
</dbReference>
<comment type="function">
    <text evidence="7">Catalyzes the ATP-dependent amidation of the two carboxylate groups at positions a and c of hydrogenobyrinate, using either L-glutamine or ammonia as the nitrogen source.</text>
</comment>
<evidence type="ECO:0000259" key="9">
    <source>
        <dbReference type="Pfam" id="PF07685"/>
    </source>
</evidence>
<dbReference type="AlphaFoldDB" id="A0A7T1TDS3"/>
<dbReference type="Gene3D" id="3.40.50.300">
    <property type="entry name" value="P-loop containing nucleotide triphosphate hydrolases"/>
    <property type="match status" value="1"/>
</dbReference>
<comment type="pathway">
    <text evidence="7">Cofactor biosynthesis; adenosylcobalamin biosynthesis; cob(II)yrinate a,c-diamide from precorrin-2 (aerobic route): step 9/10.</text>
</comment>
<comment type="domain">
    <text evidence="7">Comprises of two domains. The C-terminal domain contains the binding site for glutamine and catalyzes the hydrolysis of this substrate to glutamate and ammonia. The N-terminal domain is anticipated to bind ATP and hydrogenobyrinate and catalyzes the ultimate synthesis of the diamide product. The ammonia produced via the glutaminase domain is probably translocated to the adjacent domain via a molecular tunnel, where it reacts with an activated intermediate.</text>
</comment>
<dbReference type="Pfam" id="PF07685">
    <property type="entry name" value="GATase_3"/>
    <property type="match status" value="1"/>
</dbReference>
<dbReference type="GO" id="GO:0042242">
    <property type="term" value="F:cobyrinic acid a,c-diamide synthase activity"/>
    <property type="evidence" value="ECO:0007669"/>
    <property type="project" value="InterPro"/>
</dbReference>
<keyword evidence="5 7" id="KW-0460">Magnesium</keyword>
<dbReference type="KEGG" id="sbat:G4Z16_27275"/>
<keyword evidence="6 7" id="KW-0315">Glutamine amidotransferase</keyword>
<dbReference type="EC" id="6.3.5.9" evidence="7"/>
<evidence type="ECO:0000259" key="8">
    <source>
        <dbReference type="Pfam" id="PF01656"/>
    </source>
</evidence>
<comment type="similarity">
    <text evidence="7">Belongs to the CobB/CbiA family.</text>
</comment>
<dbReference type="Pfam" id="PF01656">
    <property type="entry name" value="CbiA"/>
    <property type="match status" value="1"/>
</dbReference>
<sequence>MNPPRLVVAAPSSGSGKTTVATGMMAAFTEAGMTVSPHKTGPDYIDPGYHALATGRPGRNLDAYLCGPERIAPLFAHAAAGTQLAVVEGVMGLYDGAAGSGELASTAQVAKLLKAPVVLVVDASSQSRSVAALVHGFASWDPELRVAGVVLNKVASSRHEALLREALEGSGVPVMGALRRDAGADTPSRHLGLVPAAERQAEAVESVATLAARVREGCDMQALLALARSAPPLPVTPWEAAVEVSGRSAPVAAHGERPRIAVAGGAAFTFSYAEHAELLEAAGAETVVFDPLRDESLPEGTRGLVVGGGFPEVYGPQLSANKPLRQAVREFVAAGGPVAAECAGMLYLSRELDGEEMCGVLDGVARMTGRLTLGYRDAVAVDDSVLAPAGLRVRGHEFHRTTLSPQAGDAPAWGLVRPERRKEGFVGGPTRNVHASYLHVHWASAPMMARRFVERCVA</sequence>
<dbReference type="CDD" id="cd03130">
    <property type="entry name" value="GATase1_CobB"/>
    <property type="match status" value="1"/>
</dbReference>
<accession>A0A7T1TDS3</accession>
<dbReference type="NCBIfam" id="TIGR00379">
    <property type="entry name" value="cobB"/>
    <property type="match status" value="1"/>
</dbReference>
<dbReference type="GO" id="GO:0043802">
    <property type="term" value="F:hydrogenobyrinic acid a,c-diamide synthase (glutamine-hydrolysing) activity"/>
    <property type="evidence" value="ECO:0007669"/>
    <property type="project" value="UniProtKB-UniRule"/>
</dbReference>
<feature type="domain" description="CobQ/CobB/MinD/ParA nucleotide binding" evidence="8">
    <location>
        <begin position="6"/>
        <end position="191"/>
    </location>
</feature>
<feature type="site" description="Increases nucleophilicity of active site Cys" evidence="7">
    <location>
        <position position="439"/>
    </location>
</feature>
<evidence type="ECO:0000256" key="7">
    <source>
        <dbReference type="HAMAP-Rule" id="MF_00027"/>
    </source>
</evidence>
<evidence type="ECO:0000313" key="10">
    <source>
        <dbReference type="EMBL" id="QPP11044.1"/>
    </source>
</evidence>
<evidence type="ECO:0000256" key="6">
    <source>
        <dbReference type="ARBA" id="ARBA00022962"/>
    </source>
</evidence>
<dbReference type="PANTHER" id="PTHR43873">
    <property type="entry name" value="COBYRINATE A,C-DIAMIDE SYNTHASE"/>
    <property type="match status" value="1"/>
</dbReference>
<gene>
    <name evidence="7" type="primary">cobB</name>
    <name evidence="10" type="ORF">G4Z16_27275</name>
</gene>
<protein>
    <recommendedName>
        <fullName evidence="7">Hydrogenobyrinate a,c-diamide synthase</fullName>
        <ecNumber evidence="7">6.3.5.9</ecNumber>
    </recommendedName>
    <alternativeName>
        <fullName evidence="7">Hydrogenobyrinic acid a,c-diamide synthase</fullName>
    </alternativeName>
</protein>
<reference evidence="11" key="1">
    <citation type="submission" date="2020-02" db="EMBL/GenBank/DDBJ databases">
        <title>Streptomyces sp. ASO4wet.</title>
        <authorList>
            <person name="Risdian C."/>
            <person name="Landwehr W."/>
            <person name="Schupp P."/>
            <person name="Wink J."/>
        </authorList>
    </citation>
    <scope>NUCLEOTIDE SEQUENCE [LARGE SCALE GENOMIC DNA]</scope>
    <source>
        <strain evidence="11">ASO4wet</strain>
    </source>
</reference>
<keyword evidence="11" id="KW-1185">Reference proteome</keyword>
<dbReference type="InterPro" id="IPR004484">
    <property type="entry name" value="CbiA/CobB_synth"/>
</dbReference>
<dbReference type="GO" id="GO:0005524">
    <property type="term" value="F:ATP binding"/>
    <property type="evidence" value="ECO:0007669"/>
    <property type="project" value="UniProtKB-UniRule"/>
</dbReference>
<dbReference type="Proteomes" id="UP000595046">
    <property type="component" value="Chromosome"/>
</dbReference>
<keyword evidence="3 7" id="KW-0547">Nucleotide-binding</keyword>
<dbReference type="CDD" id="cd05388">
    <property type="entry name" value="CobB_N"/>
    <property type="match status" value="1"/>
</dbReference>
<comment type="cofactor">
    <cofactor evidence="1 7">
        <name>Mg(2+)</name>
        <dbReference type="ChEBI" id="CHEBI:18420"/>
    </cofactor>
</comment>
<dbReference type="InterPro" id="IPR029062">
    <property type="entry name" value="Class_I_gatase-like"/>
</dbReference>
<dbReference type="Gene3D" id="3.40.50.880">
    <property type="match status" value="1"/>
</dbReference>
<keyword evidence="2 7" id="KW-0436">Ligase</keyword>
<feature type="active site" description="Nucleophile" evidence="7">
    <location>
        <position position="342"/>
    </location>
</feature>
<comment type="catalytic activity">
    <reaction evidence="7">
        <text>hydrogenobyrinate + 2 L-glutamine + 2 ATP + 2 H2O = hydrogenobyrinate a,c-diamide + 2 L-glutamate + 2 ADP + 2 phosphate + 2 H(+)</text>
        <dbReference type="Rhea" id="RHEA:12544"/>
        <dbReference type="ChEBI" id="CHEBI:15377"/>
        <dbReference type="ChEBI" id="CHEBI:15378"/>
        <dbReference type="ChEBI" id="CHEBI:29985"/>
        <dbReference type="ChEBI" id="CHEBI:30616"/>
        <dbReference type="ChEBI" id="CHEBI:43474"/>
        <dbReference type="ChEBI" id="CHEBI:58359"/>
        <dbReference type="ChEBI" id="CHEBI:77873"/>
        <dbReference type="ChEBI" id="CHEBI:77874"/>
        <dbReference type="ChEBI" id="CHEBI:456216"/>
        <dbReference type="EC" id="6.3.5.9"/>
    </reaction>
</comment>
<dbReference type="SUPFAM" id="SSF52540">
    <property type="entry name" value="P-loop containing nucleoside triphosphate hydrolases"/>
    <property type="match status" value="1"/>
</dbReference>
<evidence type="ECO:0000256" key="1">
    <source>
        <dbReference type="ARBA" id="ARBA00001946"/>
    </source>
</evidence>
<proteinExistence type="inferred from homology"/>
<dbReference type="InterPro" id="IPR011698">
    <property type="entry name" value="GATase_3"/>
</dbReference>
<evidence type="ECO:0000256" key="5">
    <source>
        <dbReference type="ARBA" id="ARBA00022842"/>
    </source>
</evidence>
<evidence type="ECO:0000256" key="4">
    <source>
        <dbReference type="ARBA" id="ARBA00022840"/>
    </source>
</evidence>
<comment type="miscellaneous">
    <text evidence="7">The a and c carboxylates of hydrogenobyrinate are activated for nucleophilic attack via formation of a phosphorylated intermediate by ATP. CobB catalyzes first the amidation of the c-carboxylate, and then that of the a-carboxylate.</text>
</comment>
<dbReference type="UniPathway" id="UPA00148">
    <property type="reaction ID" value="UER00220"/>
</dbReference>
<name>A0A7T1TDS3_9ACTN</name>
<evidence type="ECO:0000256" key="3">
    <source>
        <dbReference type="ARBA" id="ARBA00022741"/>
    </source>
</evidence>
<dbReference type="InterPro" id="IPR027417">
    <property type="entry name" value="P-loop_NTPase"/>
</dbReference>
<evidence type="ECO:0000313" key="11">
    <source>
        <dbReference type="Proteomes" id="UP000595046"/>
    </source>
</evidence>
<dbReference type="GO" id="GO:0009236">
    <property type="term" value="P:cobalamin biosynthetic process"/>
    <property type="evidence" value="ECO:0007669"/>
    <property type="project" value="UniProtKB-UniRule"/>
</dbReference>
<organism evidence="10 11">
    <name type="scientific">Streptomyces bathyalis</name>
    <dbReference type="NCBI Taxonomy" id="2710756"/>
    <lineage>
        <taxon>Bacteria</taxon>
        <taxon>Bacillati</taxon>
        <taxon>Actinomycetota</taxon>
        <taxon>Actinomycetes</taxon>
        <taxon>Kitasatosporales</taxon>
        <taxon>Streptomycetaceae</taxon>
        <taxon>Streptomyces</taxon>
    </lineage>
</organism>
<keyword evidence="7" id="KW-0169">Cobalamin biosynthesis</keyword>
<evidence type="ECO:0000256" key="2">
    <source>
        <dbReference type="ARBA" id="ARBA00022598"/>
    </source>
</evidence>